<organism evidence="1 2">
    <name type="scientific">Escherichia coli</name>
    <dbReference type="NCBI Taxonomy" id="562"/>
    <lineage>
        <taxon>Bacteria</taxon>
        <taxon>Pseudomonadati</taxon>
        <taxon>Pseudomonadota</taxon>
        <taxon>Gammaproteobacteria</taxon>
        <taxon>Enterobacterales</taxon>
        <taxon>Enterobacteriaceae</taxon>
        <taxon>Escherichia</taxon>
    </lineage>
</organism>
<name>A0A5B9APA3_ECOLX</name>
<reference evidence="1 2" key="2">
    <citation type="submission" date="2019-08" db="EMBL/GenBank/DDBJ databases">
        <authorList>
            <person name="Chen F.-J."/>
            <person name="Wu H.-C."/>
            <person name="Liao Y.-C."/>
            <person name="Kuo S.-C."/>
        </authorList>
    </citation>
    <scope>NUCLEOTIDE SEQUENCE [LARGE SCALE GENOMIC DNA]</scope>
    <source>
        <strain evidence="1 2">NCYU-26-73</strain>
    </source>
</reference>
<proteinExistence type="predicted"/>
<gene>
    <name evidence="1" type="ORF">FTV93_23335</name>
</gene>
<dbReference type="AlphaFoldDB" id="A0A5B9APA3"/>
<dbReference type="RefSeq" id="WP_045338237.1">
    <property type="nucleotide sequence ID" value="NZ_JAJASF010000001.1"/>
</dbReference>
<sequence length="65" mass="7289">MELIIKSALRGAVKIDDATELLTLRQICLIYGVSYDGVRQRMHRYSETPNTAINYFVQKQGGGDA</sequence>
<dbReference type="Proteomes" id="UP000321299">
    <property type="component" value="Chromosome"/>
</dbReference>
<evidence type="ECO:0000313" key="1">
    <source>
        <dbReference type="EMBL" id="QED75640.1"/>
    </source>
</evidence>
<dbReference type="EMBL" id="CP042615">
    <property type="protein sequence ID" value="QED75640.1"/>
    <property type="molecule type" value="Genomic_DNA"/>
</dbReference>
<reference evidence="1 2" key="1">
    <citation type="submission" date="2019-08" db="EMBL/GenBank/DDBJ databases">
        <title>Plasmid- and chromosome-located mcr-3 in mcr-1-positive Escherichia coli from diseased swine, Taiwan.</title>
        <authorList>
            <person name="Hsu C.-Y."/>
            <person name="Huang W.-C."/>
            <person name="Lauderdale T.-L."/>
        </authorList>
    </citation>
    <scope>NUCLEOTIDE SEQUENCE [LARGE SCALE GENOMIC DNA]</scope>
    <source>
        <strain evidence="1 2">NCYU-26-73</strain>
    </source>
</reference>
<protein>
    <submittedName>
        <fullName evidence="1">Uncharacterized protein</fullName>
    </submittedName>
</protein>
<evidence type="ECO:0000313" key="2">
    <source>
        <dbReference type="Proteomes" id="UP000321299"/>
    </source>
</evidence>
<accession>A0A5B9APA3</accession>